<evidence type="ECO:0000256" key="1">
    <source>
        <dbReference type="SAM" id="Phobius"/>
    </source>
</evidence>
<proteinExistence type="predicted"/>
<comment type="caution">
    <text evidence="2">The sequence shown here is derived from an EMBL/GenBank/DDBJ whole genome shotgun (WGS) entry which is preliminary data.</text>
</comment>
<name>A0ABR2IJH1_9EUKA</name>
<keyword evidence="1" id="KW-0812">Transmembrane</keyword>
<organism evidence="2 3">
    <name type="scientific">Tritrichomonas musculus</name>
    <dbReference type="NCBI Taxonomy" id="1915356"/>
    <lineage>
        <taxon>Eukaryota</taxon>
        <taxon>Metamonada</taxon>
        <taxon>Parabasalia</taxon>
        <taxon>Tritrichomonadida</taxon>
        <taxon>Tritrichomonadidae</taxon>
        <taxon>Tritrichomonas</taxon>
    </lineage>
</organism>
<dbReference type="EMBL" id="JAPFFF010000017">
    <property type="protein sequence ID" value="KAK8863807.1"/>
    <property type="molecule type" value="Genomic_DNA"/>
</dbReference>
<feature type="transmembrane region" description="Helical" evidence="1">
    <location>
        <begin position="56"/>
        <end position="79"/>
    </location>
</feature>
<keyword evidence="1" id="KW-1133">Transmembrane helix</keyword>
<evidence type="ECO:0000313" key="3">
    <source>
        <dbReference type="Proteomes" id="UP001470230"/>
    </source>
</evidence>
<sequence length="205" mass="23621">MCKSCQADYVPIFICILSIVNLGLLIAEVSYASHWYEQIHPWWGYSTSFETAVIQKYLIIFITFSCVTICGTLIFPRFFAHSSNARTKIRIAEIGSIYIASGLIVCVFGFLICLKTNSHQKCNEIETTLLNEAYAEIGQWTRRRYNMYLLRLRTYPDFYNRFCIEKSLKIERILIAFTAILGIMAFLLVGVPIAYKANEEAFMQP</sequence>
<gene>
    <name evidence="2" type="ORF">M9Y10_011497</name>
</gene>
<reference evidence="2 3" key="1">
    <citation type="submission" date="2024-04" db="EMBL/GenBank/DDBJ databases">
        <title>Tritrichomonas musculus Genome.</title>
        <authorList>
            <person name="Alves-Ferreira E."/>
            <person name="Grigg M."/>
            <person name="Lorenzi H."/>
            <person name="Galac M."/>
        </authorList>
    </citation>
    <scope>NUCLEOTIDE SEQUENCE [LARGE SCALE GENOMIC DNA]</scope>
    <source>
        <strain evidence="2 3">EAF2021</strain>
    </source>
</reference>
<keyword evidence="1" id="KW-0472">Membrane</keyword>
<feature type="transmembrane region" description="Helical" evidence="1">
    <location>
        <begin position="91"/>
        <end position="112"/>
    </location>
</feature>
<feature type="transmembrane region" description="Helical" evidence="1">
    <location>
        <begin position="173"/>
        <end position="195"/>
    </location>
</feature>
<keyword evidence="3" id="KW-1185">Reference proteome</keyword>
<evidence type="ECO:0008006" key="4">
    <source>
        <dbReference type="Google" id="ProtNLM"/>
    </source>
</evidence>
<protein>
    <recommendedName>
        <fullName evidence="4">Tetraspanin family protein</fullName>
    </recommendedName>
</protein>
<accession>A0ABR2IJH1</accession>
<evidence type="ECO:0000313" key="2">
    <source>
        <dbReference type="EMBL" id="KAK8863807.1"/>
    </source>
</evidence>
<dbReference type="Proteomes" id="UP001470230">
    <property type="component" value="Unassembled WGS sequence"/>
</dbReference>
<feature type="transmembrane region" description="Helical" evidence="1">
    <location>
        <begin position="12"/>
        <end position="36"/>
    </location>
</feature>